<dbReference type="InterPro" id="IPR004090">
    <property type="entry name" value="Chemotax_Me-accpt_rcpt"/>
</dbReference>
<evidence type="ECO:0000256" key="1">
    <source>
        <dbReference type="ARBA" id="ARBA00022500"/>
    </source>
</evidence>
<feature type="region of interest" description="Disordered" evidence="3">
    <location>
        <begin position="252"/>
        <end position="276"/>
    </location>
</feature>
<dbReference type="CDD" id="cd01068">
    <property type="entry name" value="globin_sensor"/>
    <property type="match status" value="1"/>
</dbReference>
<dbReference type="PANTHER" id="PTHR43531:SF11">
    <property type="entry name" value="METHYL-ACCEPTING CHEMOTAXIS PROTEIN 3"/>
    <property type="match status" value="1"/>
</dbReference>
<keyword evidence="2" id="KW-0807">Transducer</keyword>
<dbReference type="Proteomes" id="UP001596395">
    <property type="component" value="Unassembled WGS sequence"/>
</dbReference>
<keyword evidence="1" id="KW-0145">Chemotaxis</keyword>
<dbReference type="InterPro" id="IPR051310">
    <property type="entry name" value="MCP_chemotaxis"/>
</dbReference>
<sequence length="542" mass="58172">MDPSMEFGLGGLNRFVEADSLTDQIGLDDEEIAWRKTFIGFDDEDERRLEDLEPLLRENQDAIADAFYDNLTAHEQTTRIIERSPKGVEDLKRTQKAYLVSLATGDYDDEYFTNRARIGKLHEILDMPLKQYVGQYGLYYDLILSRVDERVQGQVVDAIEEWVEEREAAEGGLERVVGALRGLGGDDDHEGLDESLEATVRDAIHDGMQDVLAVLRILNLDLQVASDTYVDSYSRRLERAIDRQQALAAEVEEAVQPPVEQLEASSASVADSATTIQEHTETQADGVADAAADLEEVSAAAEEVASVAADVRETSERASGVAEDGVDAAASAMTALEAVADATDRLHDAAETVESRAADIEEVVDRVDGVVDRTAVLATNAKVEAERERGSGPVATIASELESFVSQTRGDLADVDEAATAVREEAAATRRVVETASDQVDESHDQVAAALDSLEDVEGAVAESASGMQEVAAAADQQARSVTAVSETVEDLADAADAVAAEAASVAAASEQQAESARHVASAVEKLSTDAVGEEERVYERV</sequence>
<evidence type="ECO:0000313" key="6">
    <source>
        <dbReference type="Proteomes" id="UP001596395"/>
    </source>
</evidence>
<evidence type="ECO:0000259" key="4">
    <source>
        <dbReference type="PROSITE" id="PS50111"/>
    </source>
</evidence>
<dbReference type="InterPro" id="IPR039379">
    <property type="entry name" value="Protoglobin_sensor_dom"/>
</dbReference>
<dbReference type="InterPro" id="IPR009050">
    <property type="entry name" value="Globin-like_sf"/>
</dbReference>
<dbReference type="SUPFAM" id="SSF46458">
    <property type="entry name" value="Globin-like"/>
    <property type="match status" value="1"/>
</dbReference>
<organism evidence="5 6">
    <name type="scientific">Halorubellus litoreus</name>
    <dbReference type="NCBI Taxonomy" id="755308"/>
    <lineage>
        <taxon>Archaea</taxon>
        <taxon>Methanobacteriati</taxon>
        <taxon>Methanobacteriota</taxon>
        <taxon>Stenosarchaea group</taxon>
        <taxon>Halobacteria</taxon>
        <taxon>Halobacteriales</taxon>
        <taxon>Halorubellaceae</taxon>
        <taxon>Halorubellus</taxon>
    </lineage>
</organism>
<dbReference type="EMBL" id="JBHSXN010000001">
    <property type="protein sequence ID" value="MFC6951496.1"/>
    <property type="molecule type" value="Genomic_DNA"/>
</dbReference>
<accession>A0ABD5VF54</accession>
<name>A0ABD5VF54_9EURY</name>
<keyword evidence="6" id="KW-1185">Reference proteome</keyword>
<dbReference type="PRINTS" id="PR00260">
    <property type="entry name" value="CHEMTRNSDUCR"/>
</dbReference>
<dbReference type="Pfam" id="PF11563">
    <property type="entry name" value="Protoglobin"/>
    <property type="match status" value="1"/>
</dbReference>
<proteinExistence type="predicted"/>
<dbReference type="PROSITE" id="PS50111">
    <property type="entry name" value="CHEMOTAXIS_TRANSDUC_2"/>
    <property type="match status" value="1"/>
</dbReference>
<dbReference type="InterPro" id="IPR004089">
    <property type="entry name" value="MCPsignal_dom"/>
</dbReference>
<dbReference type="RefSeq" id="WP_379761974.1">
    <property type="nucleotide sequence ID" value="NZ_JAZAQL010000001.1"/>
</dbReference>
<comment type="caution">
    <text evidence="5">The sequence shown here is derived from an EMBL/GenBank/DDBJ whole genome shotgun (WGS) entry which is preliminary data.</text>
</comment>
<dbReference type="SUPFAM" id="SSF58104">
    <property type="entry name" value="Methyl-accepting chemotaxis protein (MCP) signaling domain"/>
    <property type="match status" value="1"/>
</dbReference>
<dbReference type="Gene3D" id="1.10.287.950">
    <property type="entry name" value="Methyl-accepting chemotaxis protein"/>
    <property type="match status" value="1"/>
</dbReference>
<dbReference type="Pfam" id="PF00015">
    <property type="entry name" value="MCPsignal"/>
    <property type="match status" value="1"/>
</dbReference>
<dbReference type="InterPro" id="IPR012292">
    <property type="entry name" value="Globin/Proto"/>
</dbReference>
<evidence type="ECO:0000313" key="5">
    <source>
        <dbReference type="EMBL" id="MFC6951496.1"/>
    </source>
</evidence>
<dbReference type="AlphaFoldDB" id="A0ABD5VF54"/>
<feature type="domain" description="Methyl-accepting transducer" evidence="4">
    <location>
        <begin position="258"/>
        <end position="493"/>
    </location>
</feature>
<dbReference type="PANTHER" id="PTHR43531">
    <property type="entry name" value="PROTEIN ICFG"/>
    <property type="match status" value="1"/>
</dbReference>
<feature type="compositionally biased region" description="Low complexity" evidence="3">
    <location>
        <begin position="252"/>
        <end position="273"/>
    </location>
</feature>
<dbReference type="GO" id="GO:0006935">
    <property type="term" value="P:chemotaxis"/>
    <property type="evidence" value="ECO:0007669"/>
    <property type="project" value="UniProtKB-KW"/>
</dbReference>
<dbReference type="GO" id="GO:0007165">
    <property type="term" value="P:signal transduction"/>
    <property type="evidence" value="ECO:0007669"/>
    <property type="project" value="UniProtKB-KW"/>
</dbReference>
<gene>
    <name evidence="5" type="ORF">ACFQGB_01350</name>
</gene>
<reference evidence="5 6" key="1">
    <citation type="journal article" date="2019" name="Int. J. Syst. Evol. Microbiol.">
        <title>The Global Catalogue of Microorganisms (GCM) 10K type strain sequencing project: providing services to taxonomists for standard genome sequencing and annotation.</title>
        <authorList>
            <consortium name="The Broad Institute Genomics Platform"/>
            <consortium name="The Broad Institute Genome Sequencing Center for Infectious Disease"/>
            <person name="Wu L."/>
            <person name="Ma J."/>
        </authorList>
    </citation>
    <scope>NUCLEOTIDE SEQUENCE [LARGE SCALE GENOMIC DNA]</scope>
    <source>
        <strain evidence="5 6">GX26</strain>
    </source>
</reference>
<dbReference type="Gene3D" id="1.10.490.10">
    <property type="entry name" value="Globins"/>
    <property type="match status" value="1"/>
</dbReference>
<dbReference type="InterPro" id="IPR044398">
    <property type="entry name" value="Globin-sensor_dom"/>
</dbReference>
<evidence type="ECO:0000256" key="2">
    <source>
        <dbReference type="PROSITE-ProRule" id="PRU00284"/>
    </source>
</evidence>
<dbReference type="SMART" id="SM00283">
    <property type="entry name" value="MA"/>
    <property type="match status" value="1"/>
</dbReference>
<evidence type="ECO:0000256" key="3">
    <source>
        <dbReference type="SAM" id="MobiDB-lite"/>
    </source>
</evidence>
<protein>
    <submittedName>
        <fullName evidence="5">Protoglobin domain-containing protein</fullName>
    </submittedName>
</protein>